<reference evidence="2" key="1">
    <citation type="journal article" date="2015" name="Nature">
        <title>Complex archaea that bridge the gap between prokaryotes and eukaryotes.</title>
        <authorList>
            <person name="Spang A."/>
            <person name="Saw J.H."/>
            <person name="Jorgensen S.L."/>
            <person name="Zaremba-Niedzwiedzka K."/>
            <person name="Martijn J."/>
            <person name="Lind A.E."/>
            <person name="van Eijk R."/>
            <person name="Schleper C."/>
            <person name="Guy L."/>
            <person name="Ettema T.J."/>
        </authorList>
    </citation>
    <scope>NUCLEOTIDE SEQUENCE</scope>
</reference>
<evidence type="ECO:0000256" key="1">
    <source>
        <dbReference type="SAM" id="MobiDB-lite"/>
    </source>
</evidence>
<evidence type="ECO:0000313" key="2">
    <source>
        <dbReference type="EMBL" id="KKL07002.1"/>
    </source>
</evidence>
<comment type="caution">
    <text evidence="2">The sequence shown here is derived from an EMBL/GenBank/DDBJ whole genome shotgun (WGS) entry which is preliminary data.</text>
</comment>
<protein>
    <submittedName>
        <fullName evidence="2">Uncharacterized protein</fullName>
    </submittedName>
</protein>
<sequence>MPDILIPFKPFPVNCGHCGFLQWKVLVEPVDKVIKGIKTRAGRLVQLECCRCRLIYELEDGHLGGSKITLRGDKRKKPTTPISQEQVDADKDLSS</sequence>
<organism evidence="2">
    <name type="scientific">marine sediment metagenome</name>
    <dbReference type="NCBI Taxonomy" id="412755"/>
    <lineage>
        <taxon>unclassified sequences</taxon>
        <taxon>metagenomes</taxon>
        <taxon>ecological metagenomes</taxon>
    </lineage>
</organism>
<dbReference type="EMBL" id="LAZR01043466">
    <property type="protein sequence ID" value="KKL07002.1"/>
    <property type="molecule type" value="Genomic_DNA"/>
</dbReference>
<name>A0A0F9AZQ0_9ZZZZ</name>
<accession>A0A0F9AZQ0</accession>
<gene>
    <name evidence="2" type="ORF">LCGC14_2590420</name>
</gene>
<proteinExistence type="predicted"/>
<feature type="region of interest" description="Disordered" evidence="1">
    <location>
        <begin position="64"/>
        <end position="95"/>
    </location>
</feature>
<dbReference type="AlphaFoldDB" id="A0A0F9AZQ0"/>